<sequence length="156" mass="18026">MARKPSEYYSIKIAQFLMKAVGFWYPETPAEKWLLNGILAYTLLAIGGALFIEAFDFYYSWGDFYAITYTACSTMPVVIVLLKISMFILHRPKMLELIKYTQENFWQPRYDAFGEKIMEEIDNKGIFLMCSFTFFVQGTVITYTLTPIVGTCLFSG</sequence>
<reference evidence="2" key="1">
    <citation type="submission" date="2021-08" db="EMBL/GenBank/DDBJ databases">
        <authorList>
            <person name="Misof B."/>
            <person name="Oliver O."/>
            <person name="Podsiadlowski L."/>
            <person name="Donath A."/>
            <person name="Peters R."/>
            <person name="Mayer C."/>
            <person name="Rust J."/>
            <person name="Gunkel S."/>
            <person name="Lesny P."/>
            <person name="Martin S."/>
            <person name="Oeyen J.P."/>
            <person name="Petersen M."/>
            <person name="Panagiotis P."/>
            <person name="Wilbrandt J."/>
            <person name="Tanja T."/>
        </authorList>
    </citation>
    <scope>NUCLEOTIDE SEQUENCE</scope>
    <source>
        <strain evidence="2">GBR_01_08_01A</strain>
        <tissue evidence="2">Thorax + abdomen</tissue>
    </source>
</reference>
<evidence type="ECO:0000313" key="2">
    <source>
        <dbReference type="EMBL" id="KAK2588577.1"/>
    </source>
</evidence>
<keyword evidence="3" id="KW-1185">Reference proteome</keyword>
<feature type="transmembrane region" description="Helical" evidence="1">
    <location>
        <begin position="64"/>
        <end position="89"/>
    </location>
</feature>
<reference evidence="2" key="2">
    <citation type="journal article" date="2023" name="Commun. Biol.">
        <title>Intrasexual cuticular hydrocarbon dimorphism in a wasp sheds light on hydrocarbon biosynthesis genes in Hymenoptera.</title>
        <authorList>
            <person name="Moris V.C."/>
            <person name="Podsiadlowski L."/>
            <person name="Martin S."/>
            <person name="Oeyen J.P."/>
            <person name="Donath A."/>
            <person name="Petersen M."/>
            <person name="Wilbrandt J."/>
            <person name="Misof B."/>
            <person name="Liedtke D."/>
            <person name="Thamm M."/>
            <person name="Scheiner R."/>
            <person name="Schmitt T."/>
            <person name="Niehuis O."/>
        </authorList>
    </citation>
    <scope>NUCLEOTIDE SEQUENCE</scope>
    <source>
        <strain evidence="2">GBR_01_08_01A</strain>
    </source>
</reference>
<proteinExistence type="predicted"/>
<accession>A0AAD9RZ21</accession>
<keyword evidence="1" id="KW-0812">Transmembrane</keyword>
<feature type="transmembrane region" description="Helical" evidence="1">
    <location>
        <begin position="33"/>
        <end position="52"/>
    </location>
</feature>
<evidence type="ECO:0000256" key="1">
    <source>
        <dbReference type="SAM" id="Phobius"/>
    </source>
</evidence>
<name>A0AAD9RZ21_9HYME</name>
<organism evidence="2 3">
    <name type="scientific">Odynerus spinipes</name>
    <dbReference type="NCBI Taxonomy" id="1348599"/>
    <lineage>
        <taxon>Eukaryota</taxon>
        <taxon>Metazoa</taxon>
        <taxon>Ecdysozoa</taxon>
        <taxon>Arthropoda</taxon>
        <taxon>Hexapoda</taxon>
        <taxon>Insecta</taxon>
        <taxon>Pterygota</taxon>
        <taxon>Neoptera</taxon>
        <taxon>Endopterygota</taxon>
        <taxon>Hymenoptera</taxon>
        <taxon>Apocrita</taxon>
        <taxon>Aculeata</taxon>
        <taxon>Vespoidea</taxon>
        <taxon>Vespidae</taxon>
        <taxon>Eumeninae</taxon>
        <taxon>Odynerus</taxon>
    </lineage>
</organism>
<keyword evidence="1" id="KW-1133">Transmembrane helix</keyword>
<protein>
    <submittedName>
        <fullName evidence="2">Uncharacterized protein</fullName>
    </submittedName>
</protein>
<evidence type="ECO:0000313" key="3">
    <source>
        <dbReference type="Proteomes" id="UP001258017"/>
    </source>
</evidence>
<comment type="caution">
    <text evidence="2">The sequence shown here is derived from an EMBL/GenBank/DDBJ whole genome shotgun (WGS) entry which is preliminary data.</text>
</comment>
<gene>
    <name evidence="2" type="ORF">KPH14_006351</name>
</gene>
<dbReference type="EMBL" id="JAIFRP010000003">
    <property type="protein sequence ID" value="KAK2588577.1"/>
    <property type="molecule type" value="Genomic_DNA"/>
</dbReference>
<dbReference type="AlphaFoldDB" id="A0AAD9RZ21"/>
<feature type="transmembrane region" description="Helical" evidence="1">
    <location>
        <begin position="126"/>
        <end position="146"/>
    </location>
</feature>
<keyword evidence="1" id="KW-0472">Membrane</keyword>
<dbReference type="Proteomes" id="UP001258017">
    <property type="component" value="Unassembled WGS sequence"/>
</dbReference>